<sequence length="351" mass="39476">MLANPGKNSPAGRGSPPAKRRRLDHQARTDREAAAELQDIRLKRSHMNCEFEMRIFQLVNTYIQDHRDLYDKEAACIQRCPNLAALGPPEGVPERNILSDDVRVISFYPRSIRTDGTAVGRPSGKAPEHVTTRSPTSAAPDRDIVGTQGSADPTLPPAIKDPQTTSHMPVEQRPTPDPIISGRTRRKSIVVPKGVSRPRLDPSPRYSPGLEPNPTQSILETTQPAIKKNVVRKSSFWVFEHGPRLPDQPRLYTLRCPSVSCQQPVFSRHPFRLGTRNRLRAVEHFAACGIPFRNIDDIVHRYAQQVKPDRPSRKLTESWAKSHNESLIGTNESFLHADNRWPGLEEDPLHL</sequence>
<dbReference type="Proteomes" id="UP001283341">
    <property type="component" value="Unassembled WGS sequence"/>
</dbReference>
<organism evidence="2 3">
    <name type="scientific">Apodospora peruviana</name>
    <dbReference type="NCBI Taxonomy" id="516989"/>
    <lineage>
        <taxon>Eukaryota</taxon>
        <taxon>Fungi</taxon>
        <taxon>Dikarya</taxon>
        <taxon>Ascomycota</taxon>
        <taxon>Pezizomycotina</taxon>
        <taxon>Sordariomycetes</taxon>
        <taxon>Sordariomycetidae</taxon>
        <taxon>Sordariales</taxon>
        <taxon>Lasiosphaeriaceae</taxon>
        <taxon>Apodospora</taxon>
    </lineage>
</organism>
<feature type="region of interest" description="Disordered" evidence="1">
    <location>
        <begin position="1"/>
        <end position="28"/>
    </location>
</feature>
<protein>
    <submittedName>
        <fullName evidence="2">Uncharacterized protein</fullName>
    </submittedName>
</protein>
<comment type="caution">
    <text evidence="2">The sequence shown here is derived from an EMBL/GenBank/DDBJ whole genome shotgun (WGS) entry which is preliminary data.</text>
</comment>
<proteinExistence type="predicted"/>
<evidence type="ECO:0000313" key="2">
    <source>
        <dbReference type="EMBL" id="KAK3311918.1"/>
    </source>
</evidence>
<dbReference type="AlphaFoldDB" id="A0AAE0HS60"/>
<evidence type="ECO:0000256" key="1">
    <source>
        <dbReference type="SAM" id="MobiDB-lite"/>
    </source>
</evidence>
<feature type="region of interest" description="Disordered" evidence="1">
    <location>
        <begin position="114"/>
        <end position="219"/>
    </location>
</feature>
<evidence type="ECO:0000313" key="3">
    <source>
        <dbReference type="Proteomes" id="UP001283341"/>
    </source>
</evidence>
<dbReference type="EMBL" id="JAUEDM010000011">
    <property type="protein sequence ID" value="KAK3311918.1"/>
    <property type="molecule type" value="Genomic_DNA"/>
</dbReference>
<reference evidence="2" key="1">
    <citation type="journal article" date="2023" name="Mol. Phylogenet. Evol.">
        <title>Genome-scale phylogeny and comparative genomics of the fungal order Sordariales.</title>
        <authorList>
            <person name="Hensen N."/>
            <person name="Bonometti L."/>
            <person name="Westerberg I."/>
            <person name="Brannstrom I.O."/>
            <person name="Guillou S."/>
            <person name="Cros-Aarteil S."/>
            <person name="Calhoun S."/>
            <person name="Haridas S."/>
            <person name="Kuo A."/>
            <person name="Mondo S."/>
            <person name="Pangilinan J."/>
            <person name="Riley R."/>
            <person name="LaButti K."/>
            <person name="Andreopoulos B."/>
            <person name="Lipzen A."/>
            <person name="Chen C."/>
            <person name="Yan M."/>
            <person name="Daum C."/>
            <person name="Ng V."/>
            <person name="Clum A."/>
            <person name="Steindorff A."/>
            <person name="Ohm R.A."/>
            <person name="Martin F."/>
            <person name="Silar P."/>
            <person name="Natvig D.O."/>
            <person name="Lalanne C."/>
            <person name="Gautier V."/>
            <person name="Ament-Velasquez S.L."/>
            <person name="Kruys A."/>
            <person name="Hutchinson M.I."/>
            <person name="Powell A.J."/>
            <person name="Barry K."/>
            <person name="Miller A.N."/>
            <person name="Grigoriev I.V."/>
            <person name="Debuchy R."/>
            <person name="Gladieux P."/>
            <person name="Hiltunen Thoren M."/>
            <person name="Johannesson H."/>
        </authorList>
    </citation>
    <scope>NUCLEOTIDE SEQUENCE</scope>
    <source>
        <strain evidence="2">CBS 118394</strain>
    </source>
</reference>
<gene>
    <name evidence="2" type="ORF">B0H66DRAFT_102468</name>
</gene>
<name>A0AAE0HS60_9PEZI</name>
<accession>A0AAE0HS60</accession>
<reference evidence="2" key="2">
    <citation type="submission" date="2023-06" db="EMBL/GenBank/DDBJ databases">
        <authorList>
            <consortium name="Lawrence Berkeley National Laboratory"/>
            <person name="Haridas S."/>
            <person name="Hensen N."/>
            <person name="Bonometti L."/>
            <person name="Westerberg I."/>
            <person name="Brannstrom I.O."/>
            <person name="Guillou S."/>
            <person name="Cros-Aarteil S."/>
            <person name="Calhoun S."/>
            <person name="Kuo A."/>
            <person name="Mondo S."/>
            <person name="Pangilinan J."/>
            <person name="Riley R."/>
            <person name="Labutti K."/>
            <person name="Andreopoulos B."/>
            <person name="Lipzen A."/>
            <person name="Chen C."/>
            <person name="Yanf M."/>
            <person name="Daum C."/>
            <person name="Ng V."/>
            <person name="Clum A."/>
            <person name="Steindorff A."/>
            <person name="Ohm R."/>
            <person name="Martin F."/>
            <person name="Silar P."/>
            <person name="Natvig D."/>
            <person name="Lalanne C."/>
            <person name="Gautier V."/>
            <person name="Ament-Velasquez S.L."/>
            <person name="Kruys A."/>
            <person name="Hutchinson M.I."/>
            <person name="Powell A.J."/>
            <person name="Barry K."/>
            <person name="Miller A.N."/>
            <person name="Grigoriev I.V."/>
            <person name="Debuchy R."/>
            <person name="Gladieux P."/>
            <person name="Thoren M.H."/>
            <person name="Johannesson H."/>
        </authorList>
    </citation>
    <scope>NUCLEOTIDE SEQUENCE</scope>
    <source>
        <strain evidence="2">CBS 118394</strain>
    </source>
</reference>
<keyword evidence="3" id="KW-1185">Reference proteome</keyword>